<reference evidence="1" key="1">
    <citation type="submission" date="2019-11" db="EMBL/GenBank/DDBJ databases">
        <authorList>
            <person name="Feng L."/>
        </authorList>
    </citation>
    <scope>NUCLEOTIDE SEQUENCE</scope>
    <source>
        <strain evidence="1">CnexileLFYP112</strain>
    </source>
</reference>
<protein>
    <recommendedName>
        <fullName evidence="2">PqqD family protein</fullName>
    </recommendedName>
</protein>
<gene>
    <name evidence="1" type="ORF">CNLFYP112_02860</name>
</gene>
<sequence length="126" mass="15037">MRNEFKNTRVYATFRVSQMPIIKFNLGGAKMLQINNVISWACNNWYVREDNLVEIFDQRGQRVLLNGIQKDIWCAIEYEIEIGSLYEKVKSKIPFEDFINILEEMMNFNLIFLLKRNDGQLDFLFL</sequence>
<name>A0A6N2VT67_9FIRM</name>
<proteinExistence type="predicted"/>
<organism evidence="1">
    <name type="scientific">[Clostridium] nexile</name>
    <dbReference type="NCBI Taxonomy" id="29361"/>
    <lineage>
        <taxon>Bacteria</taxon>
        <taxon>Bacillati</taxon>
        <taxon>Bacillota</taxon>
        <taxon>Clostridia</taxon>
        <taxon>Lachnospirales</taxon>
        <taxon>Lachnospiraceae</taxon>
        <taxon>Tyzzerella</taxon>
    </lineage>
</organism>
<dbReference type="EMBL" id="CACRTG010000028">
    <property type="protein sequence ID" value="VYT31962.1"/>
    <property type="molecule type" value="Genomic_DNA"/>
</dbReference>
<dbReference type="AlphaFoldDB" id="A0A6N2VT67"/>
<evidence type="ECO:0008006" key="2">
    <source>
        <dbReference type="Google" id="ProtNLM"/>
    </source>
</evidence>
<accession>A0A6N2VT67</accession>
<evidence type="ECO:0000313" key="1">
    <source>
        <dbReference type="EMBL" id="VYT31962.1"/>
    </source>
</evidence>